<dbReference type="EMBL" id="HG793125">
    <property type="protein sequence ID" value="CDK24140.1"/>
    <property type="molecule type" value="Genomic_DNA"/>
</dbReference>
<organism evidence="2 3">
    <name type="scientific">Kuraishia capsulata CBS 1993</name>
    <dbReference type="NCBI Taxonomy" id="1382522"/>
    <lineage>
        <taxon>Eukaryota</taxon>
        <taxon>Fungi</taxon>
        <taxon>Dikarya</taxon>
        <taxon>Ascomycota</taxon>
        <taxon>Saccharomycotina</taxon>
        <taxon>Pichiomycetes</taxon>
        <taxon>Pichiales</taxon>
        <taxon>Pichiaceae</taxon>
        <taxon>Kuraishia</taxon>
    </lineage>
</organism>
<evidence type="ECO:0000313" key="3">
    <source>
        <dbReference type="Proteomes" id="UP000019384"/>
    </source>
</evidence>
<reference evidence="2" key="1">
    <citation type="submission" date="2013-12" db="EMBL/GenBank/DDBJ databases">
        <authorList>
            <person name="Genoscope - CEA"/>
        </authorList>
    </citation>
    <scope>NUCLEOTIDE SEQUENCE</scope>
    <source>
        <strain evidence="2">CBS 1993</strain>
    </source>
</reference>
<keyword evidence="3" id="KW-1185">Reference proteome</keyword>
<evidence type="ECO:0000256" key="1">
    <source>
        <dbReference type="SAM" id="MobiDB-lite"/>
    </source>
</evidence>
<feature type="compositionally biased region" description="Polar residues" evidence="1">
    <location>
        <begin position="158"/>
        <end position="169"/>
    </location>
</feature>
<gene>
    <name evidence="2" type="ORF">KUCA_T00000100001</name>
</gene>
<accession>W6MQH1</accession>
<feature type="region of interest" description="Disordered" evidence="1">
    <location>
        <begin position="256"/>
        <end position="304"/>
    </location>
</feature>
<feature type="compositionally biased region" description="Low complexity" evidence="1">
    <location>
        <begin position="273"/>
        <end position="287"/>
    </location>
</feature>
<dbReference type="Proteomes" id="UP000019384">
    <property type="component" value="Unassembled WGS sequence"/>
</dbReference>
<name>W6MQH1_9ASCO</name>
<dbReference type="GeneID" id="34517546"/>
<feature type="compositionally biased region" description="Low complexity" evidence="1">
    <location>
        <begin position="1"/>
        <end position="15"/>
    </location>
</feature>
<protein>
    <submittedName>
        <fullName evidence="2">Uncharacterized protein</fullName>
    </submittedName>
</protein>
<reference evidence="2" key="2">
    <citation type="submission" date="2014-02" db="EMBL/GenBank/DDBJ databases">
        <title>Complete DNA sequence of /Kuraishia capsulata/ illustrates novel genomic features among budding yeasts (/Saccharomycotina/).</title>
        <authorList>
            <person name="Morales L."/>
            <person name="Noel B."/>
            <person name="Porcel B."/>
            <person name="Marcet-Houben M."/>
            <person name="Hullo M-F."/>
            <person name="Sacerdot C."/>
            <person name="Tekaia F."/>
            <person name="Leh-Louis V."/>
            <person name="Despons L."/>
            <person name="Khanna V."/>
            <person name="Aury J-M."/>
            <person name="Barbe V."/>
            <person name="Couloux A."/>
            <person name="Labadie K."/>
            <person name="Pelletier E."/>
            <person name="Souciet J-L."/>
            <person name="Boekhout T."/>
            <person name="Gabaldon T."/>
            <person name="Wincker P."/>
            <person name="Dujon B."/>
        </authorList>
    </citation>
    <scope>NUCLEOTIDE SEQUENCE</scope>
    <source>
        <strain evidence="2">CBS 1993</strain>
    </source>
</reference>
<dbReference type="HOGENOM" id="CLU_915464_0_0_1"/>
<evidence type="ECO:0000313" key="2">
    <source>
        <dbReference type="EMBL" id="CDK24140.1"/>
    </source>
</evidence>
<dbReference type="RefSeq" id="XP_022456158.1">
    <property type="nucleotide sequence ID" value="XM_022604606.1"/>
</dbReference>
<feature type="region of interest" description="Disordered" evidence="1">
    <location>
        <begin position="1"/>
        <end position="30"/>
    </location>
</feature>
<dbReference type="AlphaFoldDB" id="W6MQH1"/>
<feature type="region of interest" description="Disordered" evidence="1">
    <location>
        <begin position="148"/>
        <end position="179"/>
    </location>
</feature>
<proteinExistence type="predicted"/>
<sequence length="304" mass="33728">MVSNQSDSSFRLSSESSDEESSFEPGNPECQILFNREHEGIEADYDSDTDSEKSLEYLYDQLSLPLTPTARLLVKTTAIEMRRVIAPQVKLLQEKARQYDLLKAAYELPTFEDDSLGVDDLRPPLEFNSEALLSEIETTKRIREAENALKKTLKPKNKSTPNTPVSTKSGTKRKAPADSEYESFPILSADDTFNLADTQAEAATPNNTREEADVSQSVLLEGDEIDLLDGLYLGRDPHEHTSRSLEARLELIAEEGETTEISSESAFSSRNATESSEISTGSSTGNSMKRILTVLKGLHRRRGS</sequence>